<dbReference type="EMBL" id="JRNQ01000004">
    <property type="protein sequence ID" value="KGF45711.1"/>
    <property type="molecule type" value="Genomic_DNA"/>
</dbReference>
<dbReference type="AlphaFoldDB" id="A0A096AGP2"/>
<evidence type="ECO:0000313" key="2">
    <source>
        <dbReference type="Proteomes" id="UP000029525"/>
    </source>
</evidence>
<organism evidence="1 2">
    <name type="scientific">Prevotella bivia DNF00320</name>
    <dbReference type="NCBI Taxonomy" id="1401068"/>
    <lineage>
        <taxon>Bacteria</taxon>
        <taxon>Pseudomonadati</taxon>
        <taxon>Bacteroidota</taxon>
        <taxon>Bacteroidia</taxon>
        <taxon>Bacteroidales</taxon>
        <taxon>Prevotellaceae</taxon>
        <taxon>Prevotella</taxon>
    </lineage>
</organism>
<dbReference type="InterPro" id="IPR001869">
    <property type="entry name" value="Thiol_cytolysin"/>
</dbReference>
<sequence>MGCINLLKVMKHYSFIVGGLSVLLFANVLTSCSSDIMEDVTNVPSTDKNISPQLLNSLPLGKDMYRVGDKVDLYDGPTPNSSPQIVSNEGIFDGINGTMVNKTQMYNASAIHDEVLFFNPNENQIFPGNVLAGNTISNGIFSPIKNAEVEDMVVTADLTPMGGPAYTAVIPNITWSSYQTTLQQWRSSPNAEPSVTTEYKVQEIKNEKEFATHLGINFNGSPVQAGLSLDTHHNRKKTHVLVSFIQKLFTVSTSPKNCILKSADINSFNGVMPVYVSSVHYGRMAFALISTNYSYDEVTAALNLVFPKLNNLSADLQIKYKSILDESVITQTSIGGTMQDHQAIISGGWEAFKKAIGNPIPMSAAAPIAYNLKYVSDNSVARILMSNSYPVTQSIFVPTCNSINFKFTPKAIRGKVINKNPLFLYGECTVALPNGDRFNILNISKEKAIQVDNNSYTDITGSNMPETVSIKRPLNMSMSNFLEQYVTITTSMHNTIVNRVPVGDDLGTTTVTIKLKDLLFDAKAGGKAFSTRNPKQTLEFMGEVLFGLEYDTLK</sequence>
<gene>
    <name evidence="1" type="ORF">HMPREF0647_00955</name>
</gene>
<dbReference type="SUPFAM" id="SSF56978">
    <property type="entry name" value="Perfringolysin"/>
    <property type="match status" value="1"/>
</dbReference>
<dbReference type="Gene3D" id="3.90.840.10">
    <property type="entry name" value="Thiol-activated cytolysin superfamily/Thiol-activated cytolysin, alpha-beta domain"/>
    <property type="match status" value="1"/>
</dbReference>
<evidence type="ECO:0000313" key="1">
    <source>
        <dbReference type="EMBL" id="KGF45711.1"/>
    </source>
</evidence>
<dbReference type="Proteomes" id="UP000029525">
    <property type="component" value="Unassembled WGS sequence"/>
</dbReference>
<dbReference type="InterPro" id="IPR036359">
    <property type="entry name" value="Thiol_cytolysin_sf"/>
</dbReference>
<dbReference type="OrthoDB" id="662759at2"/>
<reference evidence="1 2" key="1">
    <citation type="submission" date="2014-07" db="EMBL/GenBank/DDBJ databases">
        <authorList>
            <person name="McCorrison J."/>
            <person name="Sanka R."/>
            <person name="Torralba M."/>
            <person name="Gillis M."/>
            <person name="Haft D.H."/>
            <person name="Methe B."/>
            <person name="Sutton G."/>
            <person name="Nelson K.E."/>
        </authorList>
    </citation>
    <scope>NUCLEOTIDE SEQUENCE [LARGE SCALE GENOMIC DNA]</scope>
    <source>
        <strain evidence="1 2">DNF00320</strain>
    </source>
</reference>
<comment type="caution">
    <text evidence="1">The sequence shown here is derived from an EMBL/GenBank/DDBJ whole genome shotgun (WGS) entry which is preliminary data.</text>
</comment>
<proteinExistence type="predicted"/>
<accession>A0A096AGP2</accession>
<dbReference type="GO" id="GO:0015485">
    <property type="term" value="F:cholesterol binding"/>
    <property type="evidence" value="ECO:0007669"/>
    <property type="project" value="InterPro"/>
</dbReference>
<dbReference type="Pfam" id="PF01289">
    <property type="entry name" value="Thiol_cytolysin"/>
    <property type="match status" value="1"/>
</dbReference>
<name>A0A096AGP2_9BACT</name>
<protein>
    <submittedName>
        <fullName evidence="1">Cytolysin</fullName>
    </submittedName>
</protein>
<dbReference type="PRINTS" id="PR01400">
    <property type="entry name" value="TACYTOLYSIN"/>
</dbReference>
<dbReference type="Gene3D" id="3.40.30.40">
    <property type="entry name" value="Perfringolysin"/>
    <property type="match status" value="1"/>
</dbReference>
<dbReference type="InterPro" id="IPR036363">
    <property type="entry name" value="Thiol_cytolysin_ab_sf"/>
</dbReference>